<dbReference type="CDD" id="cd05399">
    <property type="entry name" value="NT_Rel-Spo_like"/>
    <property type="match status" value="1"/>
</dbReference>
<name>Q0A9N8_ALKEH</name>
<gene>
    <name evidence="11" type="ordered locus">Mlg_1097</name>
</gene>
<dbReference type="SUPFAM" id="SSF81301">
    <property type="entry name" value="Nucleotidyltransferase"/>
    <property type="match status" value="1"/>
</dbReference>
<dbReference type="InterPro" id="IPR045600">
    <property type="entry name" value="RelA/SpoT_AH_RIS"/>
</dbReference>
<dbReference type="SMART" id="SM00954">
    <property type="entry name" value="RelA_SpoT"/>
    <property type="match status" value="1"/>
</dbReference>
<evidence type="ECO:0000256" key="1">
    <source>
        <dbReference type="ARBA" id="ARBA00019852"/>
    </source>
</evidence>
<dbReference type="AlphaFoldDB" id="Q0A9N8"/>
<dbReference type="CDD" id="cd01668">
    <property type="entry name" value="TGS_RSH"/>
    <property type="match status" value="1"/>
</dbReference>
<dbReference type="Pfam" id="PF13291">
    <property type="entry name" value="ACT_4"/>
    <property type="match status" value="1"/>
</dbReference>
<evidence type="ECO:0000259" key="9">
    <source>
        <dbReference type="PROSITE" id="PS51671"/>
    </source>
</evidence>
<dbReference type="Pfam" id="PF19296">
    <property type="entry name" value="RelA_AH_RIS"/>
    <property type="match status" value="1"/>
</dbReference>
<protein>
    <recommendedName>
        <fullName evidence="1">GTP pyrophosphokinase</fullName>
        <ecNumber evidence="3">3.1.7.2</ecNumber>
    </recommendedName>
    <alternativeName>
        <fullName evidence="5">(p)ppGpp synthase</fullName>
    </alternativeName>
    <alternativeName>
        <fullName evidence="4">ATP:GTP 3'-pyrophosphotransferase</fullName>
    </alternativeName>
    <alternativeName>
        <fullName evidence="6">ppGpp synthase I</fullName>
    </alternativeName>
</protein>
<dbReference type="KEGG" id="aeh:Mlg_1097"/>
<evidence type="ECO:0000256" key="5">
    <source>
        <dbReference type="ARBA" id="ARBA00032407"/>
    </source>
</evidence>
<evidence type="ECO:0000256" key="8">
    <source>
        <dbReference type="RuleBase" id="RU003847"/>
    </source>
</evidence>
<dbReference type="CDD" id="cd04876">
    <property type="entry name" value="ACT_RelA-SpoT"/>
    <property type="match status" value="1"/>
</dbReference>
<organism evidence="11 12">
    <name type="scientific">Alkalilimnicola ehrlichii (strain ATCC BAA-1101 / DSM 17681 / MLHE-1)</name>
    <dbReference type="NCBI Taxonomy" id="187272"/>
    <lineage>
        <taxon>Bacteria</taxon>
        <taxon>Pseudomonadati</taxon>
        <taxon>Pseudomonadota</taxon>
        <taxon>Gammaproteobacteria</taxon>
        <taxon>Chromatiales</taxon>
        <taxon>Ectothiorhodospiraceae</taxon>
        <taxon>Alkalilimnicola</taxon>
    </lineage>
</organism>
<dbReference type="GO" id="GO:0015949">
    <property type="term" value="P:nucleobase-containing small molecule interconversion"/>
    <property type="evidence" value="ECO:0007669"/>
    <property type="project" value="UniProtKB-ARBA"/>
</dbReference>
<feature type="domain" description="TGS" evidence="10">
    <location>
        <begin position="404"/>
        <end position="465"/>
    </location>
</feature>
<dbReference type="FunFam" id="3.10.20.30:FF:000002">
    <property type="entry name" value="GTP pyrophosphokinase (RelA/SpoT)"/>
    <property type="match status" value="1"/>
</dbReference>
<reference evidence="12" key="1">
    <citation type="submission" date="2006-08" db="EMBL/GenBank/DDBJ databases">
        <title>Complete sequence of Alkalilimnicola ehrilichei MLHE-1.</title>
        <authorList>
            <person name="Copeland A."/>
            <person name="Lucas S."/>
            <person name="Lapidus A."/>
            <person name="Barry K."/>
            <person name="Detter J.C."/>
            <person name="Glavina del Rio T."/>
            <person name="Hammon N."/>
            <person name="Israni S."/>
            <person name="Dalin E."/>
            <person name="Tice H."/>
            <person name="Pitluck S."/>
            <person name="Sims D."/>
            <person name="Brettin T."/>
            <person name="Bruce D."/>
            <person name="Han C."/>
            <person name="Tapia R."/>
            <person name="Gilna P."/>
            <person name="Schmutz J."/>
            <person name="Larimer F."/>
            <person name="Land M."/>
            <person name="Hauser L."/>
            <person name="Kyrpides N."/>
            <person name="Mikhailova N."/>
            <person name="Oremland R.S."/>
            <person name="Hoeft S.E."/>
            <person name="Switzer-Blum J."/>
            <person name="Kulp T."/>
            <person name="King G."/>
            <person name="Tabita R."/>
            <person name="Witte B."/>
            <person name="Santini J.M."/>
            <person name="Basu P."/>
            <person name="Hollibaugh J.T."/>
            <person name="Xie G."/>
            <person name="Stolz J.F."/>
            <person name="Richardson P."/>
        </authorList>
    </citation>
    <scope>NUCLEOTIDE SEQUENCE [LARGE SCALE GENOMIC DNA]</scope>
    <source>
        <strain evidence="12">ATCC BAA-1101 / DSM 17681 / MLHE-1</strain>
    </source>
</reference>
<evidence type="ECO:0000256" key="4">
    <source>
        <dbReference type="ARBA" id="ARBA00029754"/>
    </source>
</evidence>
<feature type="domain" description="ACT" evidence="9">
    <location>
        <begin position="661"/>
        <end position="735"/>
    </location>
</feature>
<dbReference type="NCBIfam" id="NF008124">
    <property type="entry name" value="PRK10872.1"/>
    <property type="match status" value="1"/>
</dbReference>
<dbReference type="PANTHER" id="PTHR21262:SF31">
    <property type="entry name" value="GTP PYROPHOSPHOKINASE"/>
    <property type="match status" value="1"/>
</dbReference>
<dbReference type="PANTHER" id="PTHR21262">
    <property type="entry name" value="GUANOSINE-3',5'-BIS DIPHOSPHATE 3'-PYROPHOSPHOHYDROLASE"/>
    <property type="match status" value="1"/>
</dbReference>
<dbReference type="InterPro" id="IPR004095">
    <property type="entry name" value="TGS"/>
</dbReference>
<evidence type="ECO:0000259" key="10">
    <source>
        <dbReference type="PROSITE" id="PS51880"/>
    </source>
</evidence>
<evidence type="ECO:0000256" key="2">
    <source>
        <dbReference type="ARBA" id="ARBA00024329"/>
    </source>
</evidence>
<dbReference type="InterPro" id="IPR004811">
    <property type="entry name" value="RelA/Spo_fam"/>
</dbReference>
<dbReference type="Gene3D" id="3.30.70.260">
    <property type="match status" value="1"/>
</dbReference>
<sequence length="735" mass="83203">MVHTGLTQLPDEAQLDYDSWVAQLPARLDEDDRRVLAEAWRLAEAGCKSAQRPTGDSYFEHGVAVATILSGLRLDAATLAAGLLHDLPTLDDTALGRIRKQLGDDVAHLVAGASRMQDISRFHDPGQLSGESERAEGLRKMLLAMASDVRVVFITLAERLHDLRSIRDLPETLQQRIAQETRDIYAPLANRLGIWQLKWELEDLAFRYLQPDVYKQVAKLLAERRLDREAYIERVRRELQEALRQAGIDAEVVGRPKHIYSIWRKMQRKGLRFEELYDLRALRVLVEDVGTCYAVLGVVHSLWKHIPKEFDDYIATPKENNYRSLHTAVVGPEGKTLEVQIRTYAMHQEAELGIAAHWRYKEGGRQDRDFEQKIAWLRQILEWGQEENGAEDFIDRFKAEVFEDRVYVITPQGDVVDLPRGATPLDFAYHIHSDVGHHCRGAKVNGRMVPLTHTLKSGSQVEIITSRSATPSRDWLNPSLGYLRTSRARAKARAWFRQQDHDKNVQAGRNILDRELHRLGLQDVPLDELAQKTRFRRLEEFLAALGRGDITAGQIASIVGERVLPRPEGEEPLQVSRKRSTVSSTGGDEVTIYGVDNLLTRLARCCTPAPGDPIIGFLTRGRGVTIHRRDCPEVGRARSDAPERLIDVTWTDPGGKRYPVNIIIHTPDLQRALRDVSKVLTNEQIRLLGINTQSDSRGEHASLDLSLEVADVNQMSRLMNRIGSLPHVQDVHRKG</sequence>
<dbReference type="EMBL" id="CP000453">
    <property type="protein sequence ID" value="ABI56449.1"/>
    <property type="molecule type" value="Genomic_DNA"/>
</dbReference>
<dbReference type="InterPro" id="IPR002912">
    <property type="entry name" value="ACT_dom"/>
</dbReference>
<keyword evidence="12" id="KW-1185">Reference proteome</keyword>
<dbReference type="HOGENOM" id="CLU_012300_3_0_6"/>
<dbReference type="PROSITE" id="PS51671">
    <property type="entry name" value="ACT"/>
    <property type="match status" value="1"/>
</dbReference>
<dbReference type="InterPro" id="IPR045865">
    <property type="entry name" value="ACT-like_dom_sf"/>
</dbReference>
<dbReference type="InterPro" id="IPR012676">
    <property type="entry name" value="TGS-like"/>
</dbReference>
<evidence type="ECO:0000256" key="3">
    <source>
        <dbReference type="ARBA" id="ARBA00024387"/>
    </source>
</evidence>
<dbReference type="GO" id="GO:0008728">
    <property type="term" value="F:GTP diphosphokinase activity"/>
    <property type="evidence" value="ECO:0007669"/>
    <property type="project" value="TreeGrafter"/>
</dbReference>
<dbReference type="Gene3D" id="3.10.20.30">
    <property type="match status" value="1"/>
</dbReference>
<dbReference type="SUPFAM" id="SSF55021">
    <property type="entry name" value="ACT-like"/>
    <property type="match status" value="1"/>
</dbReference>
<dbReference type="RefSeq" id="WP_011628844.1">
    <property type="nucleotide sequence ID" value="NC_008340.1"/>
</dbReference>
<dbReference type="OrthoDB" id="9805041at2"/>
<dbReference type="Pfam" id="PF04607">
    <property type="entry name" value="RelA_SpoT"/>
    <property type="match status" value="1"/>
</dbReference>
<dbReference type="InterPro" id="IPR033655">
    <property type="entry name" value="TGS_RelA/SpoT"/>
</dbReference>
<dbReference type="eggNOG" id="COG0317">
    <property type="taxonomic scope" value="Bacteria"/>
</dbReference>
<dbReference type="NCBIfam" id="TIGR00691">
    <property type="entry name" value="spoT_relA"/>
    <property type="match status" value="1"/>
</dbReference>
<dbReference type="Gene3D" id="3.30.460.10">
    <property type="entry name" value="Beta Polymerase, domain 2"/>
    <property type="match status" value="1"/>
</dbReference>
<dbReference type="Pfam" id="PF02824">
    <property type="entry name" value="TGS"/>
    <property type="match status" value="1"/>
</dbReference>
<dbReference type="InterPro" id="IPR007685">
    <property type="entry name" value="RelA_SpoT"/>
</dbReference>
<comment type="similarity">
    <text evidence="8">Belongs to the relA/spoT family.</text>
</comment>
<dbReference type="SUPFAM" id="SSF109604">
    <property type="entry name" value="HD-domain/PDEase-like"/>
    <property type="match status" value="1"/>
</dbReference>
<evidence type="ECO:0000256" key="7">
    <source>
        <dbReference type="ARBA" id="ARBA00047968"/>
    </source>
</evidence>
<dbReference type="FunFam" id="3.30.460.10:FF:000001">
    <property type="entry name" value="GTP pyrophosphokinase RelA"/>
    <property type="match status" value="1"/>
</dbReference>
<comment type="pathway">
    <text evidence="2">Purine metabolism; ppGpp biosynthesis; ppGpp from GDP: step 1/1.</text>
</comment>
<dbReference type="PROSITE" id="PS51880">
    <property type="entry name" value="TGS"/>
    <property type="match status" value="1"/>
</dbReference>
<dbReference type="Gene3D" id="1.10.3210.10">
    <property type="entry name" value="Hypothetical protein af1432"/>
    <property type="match status" value="1"/>
</dbReference>
<dbReference type="GO" id="GO:0042594">
    <property type="term" value="P:response to starvation"/>
    <property type="evidence" value="ECO:0007669"/>
    <property type="project" value="TreeGrafter"/>
</dbReference>
<dbReference type="GO" id="GO:0005886">
    <property type="term" value="C:plasma membrane"/>
    <property type="evidence" value="ECO:0007669"/>
    <property type="project" value="TreeGrafter"/>
</dbReference>
<dbReference type="GO" id="GO:0015969">
    <property type="term" value="P:guanosine tetraphosphate metabolic process"/>
    <property type="evidence" value="ECO:0007669"/>
    <property type="project" value="InterPro"/>
</dbReference>
<evidence type="ECO:0000256" key="6">
    <source>
        <dbReference type="ARBA" id="ARBA00033308"/>
    </source>
</evidence>
<dbReference type="GO" id="GO:0008893">
    <property type="term" value="F:guanosine-3',5'-bis(diphosphate) 3'-diphosphatase activity"/>
    <property type="evidence" value="ECO:0007669"/>
    <property type="project" value="UniProtKB-EC"/>
</dbReference>
<dbReference type="InterPro" id="IPR012675">
    <property type="entry name" value="Beta-grasp_dom_sf"/>
</dbReference>
<evidence type="ECO:0000313" key="12">
    <source>
        <dbReference type="Proteomes" id="UP000001962"/>
    </source>
</evidence>
<proteinExistence type="inferred from homology"/>
<accession>Q0A9N8</accession>
<dbReference type="EC" id="3.1.7.2" evidence="3"/>
<dbReference type="InterPro" id="IPR043519">
    <property type="entry name" value="NT_sf"/>
</dbReference>
<dbReference type="SUPFAM" id="SSF81271">
    <property type="entry name" value="TGS-like"/>
    <property type="match status" value="1"/>
</dbReference>
<dbReference type="Proteomes" id="UP000001962">
    <property type="component" value="Chromosome"/>
</dbReference>
<evidence type="ECO:0000313" key="11">
    <source>
        <dbReference type="EMBL" id="ABI56449.1"/>
    </source>
</evidence>
<dbReference type="Pfam" id="PF13328">
    <property type="entry name" value="HD_4"/>
    <property type="match status" value="1"/>
</dbReference>
<comment type="function">
    <text evidence="8">In eubacteria ppGpp (guanosine 3'-diphosphate 5'-diphosphate) is a mediator of the stringent response that coordinates a variety of cellular activities in response to changes in nutritional abundance.</text>
</comment>
<comment type="catalytic activity">
    <reaction evidence="7">
        <text>guanosine 3',5'-bis(diphosphate) + H2O = GDP + diphosphate + H(+)</text>
        <dbReference type="Rhea" id="RHEA:14253"/>
        <dbReference type="ChEBI" id="CHEBI:15377"/>
        <dbReference type="ChEBI" id="CHEBI:15378"/>
        <dbReference type="ChEBI" id="CHEBI:33019"/>
        <dbReference type="ChEBI" id="CHEBI:58189"/>
        <dbReference type="ChEBI" id="CHEBI:77828"/>
        <dbReference type="EC" id="3.1.7.2"/>
    </reaction>
</comment>
<dbReference type="FunFam" id="1.10.3210.10:FF:000001">
    <property type="entry name" value="GTP pyrophosphokinase RelA"/>
    <property type="match status" value="1"/>
</dbReference>